<dbReference type="AlphaFoldDB" id="A0A1L7TDR5"/>
<gene>
    <name evidence="3" type="ORF">FMAN_13970</name>
</gene>
<evidence type="ECO:0000256" key="1">
    <source>
        <dbReference type="SAM" id="MobiDB-lite"/>
    </source>
</evidence>
<evidence type="ECO:0000256" key="2">
    <source>
        <dbReference type="SAM" id="Phobius"/>
    </source>
</evidence>
<feature type="region of interest" description="Disordered" evidence="1">
    <location>
        <begin position="156"/>
        <end position="202"/>
    </location>
</feature>
<dbReference type="Proteomes" id="UP000184255">
    <property type="component" value="Unassembled WGS sequence"/>
</dbReference>
<keyword evidence="4" id="KW-1185">Reference proteome</keyword>
<comment type="caution">
    <text evidence="3">The sequence shown here is derived from an EMBL/GenBank/DDBJ whole genome shotgun (WGS) entry which is preliminary data.</text>
</comment>
<dbReference type="EMBL" id="FCQH01000007">
    <property type="protein sequence ID" value="CVK96069.1"/>
    <property type="molecule type" value="Genomic_DNA"/>
</dbReference>
<feature type="compositionally biased region" description="Basic and acidic residues" evidence="1">
    <location>
        <begin position="191"/>
        <end position="202"/>
    </location>
</feature>
<dbReference type="GeneID" id="65093219"/>
<name>A0A1L7TDR5_FUSMA</name>
<reference evidence="4" key="1">
    <citation type="journal article" date="2016" name="Genome Biol. Evol.">
        <title>Comparative 'omics' of the Fusarium fujikuroi species complex highlights differences in genetic potential and metabolite synthesis.</title>
        <authorList>
            <person name="Niehaus E.-M."/>
            <person name="Muensterkoetter M."/>
            <person name="Proctor R.H."/>
            <person name="Brown D.W."/>
            <person name="Sharon A."/>
            <person name="Idan Y."/>
            <person name="Oren-Young L."/>
            <person name="Sieber C.M."/>
            <person name="Novak O."/>
            <person name="Pencik A."/>
            <person name="Tarkowska D."/>
            <person name="Hromadova K."/>
            <person name="Freeman S."/>
            <person name="Maymon M."/>
            <person name="Elazar M."/>
            <person name="Youssef S.A."/>
            <person name="El-Shabrawy E.S.M."/>
            <person name="Shalaby A.B.A."/>
            <person name="Houterman P."/>
            <person name="Brock N.L."/>
            <person name="Burkhardt I."/>
            <person name="Tsavkelova E.A."/>
            <person name="Dickschat J.S."/>
            <person name="Galuszka P."/>
            <person name="Gueldener U."/>
            <person name="Tudzynski B."/>
        </authorList>
    </citation>
    <scope>NUCLEOTIDE SEQUENCE [LARGE SCALE GENOMIC DNA]</scope>
    <source>
        <strain evidence="4">MRC7560</strain>
    </source>
</reference>
<feature type="transmembrane region" description="Helical" evidence="2">
    <location>
        <begin position="125"/>
        <end position="147"/>
    </location>
</feature>
<accession>A0A1L7TDR5</accession>
<keyword evidence="2" id="KW-0812">Transmembrane</keyword>
<organism evidence="3 4">
    <name type="scientific">Fusarium mangiferae</name>
    <name type="common">Mango malformation disease fungus</name>
    <dbReference type="NCBI Taxonomy" id="192010"/>
    <lineage>
        <taxon>Eukaryota</taxon>
        <taxon>Fungi</taxon>
        <taxon>Dikarya</taxon>
        <taxon>Ascomycota</taxon>
        <taxon>Pezizomycotina</taxon>
        <taxon>Sordariomycetes</taxon>
        <taxon>Hypocreomycetidae</taxon>
        <taxon>Hypocreales</taxon>
        <taxon>Nectriaceae</taxon>
        <taxon>Fusarium</taxon>
        <taxon>Fusarium fujikuroi species complex</taxon>
    </lineage>
</organism>
<sequence>MEGLRPPGNSPTHMHESDAVQGKALKATTDAQICGYFSDNPAACAPPSTCSTPSGGNTYGASSRCVYFIYQTAADDHTKITSWGCDTTPTTYIIGPLQAEETSSTTAAADDEKDSSSGLSKDATIILAVVLPVVGLGVVIAAVMLFLRRRKKRVANGPKRVGGGARSEMEQTTERAPVPEIPPYEMGDNILRPELDSREVRQ</sequence>
<protein>
    <submittedName>
        <fullName evidence="3">Uncharacterized protein</fullName>
    </submittedName>
</protein>
<evidence type="ECO:0000313" key="4">
    <source>
        <dbReference type="Proteomes" id="UP000184255"/>
    </source>
</evidence>
<keyword evidence="2" id="KW-1133">Transmembrane helix</keyword>
<dbReference type="RefSeq" id="XP_041683864.1">
    <property type="nucleotide sequence ID" value="XM_041833506.1"/>
</dbReference>
<proteinExistence type="predicted"/>
<keyword evidence="2" id="KW-0472">Membrane</keyword>
<dbReference type="VEuPathDB" id="FungiDB:FMAN_13970"/>
<evidence type="ECO:0000313" key="3">
    <source>
        <dbReference type="EMBL" id="CVK96069.1"/>
    </source>
</evidence>